<organism evidence="5 6">
    <name type="scientific">Caballeronia mineralivorans PML1(12)</name>
    <dbReference type="NCBI Taxonomy" id="908627"/>
    <lineage>
        <taxon>Bacteria</taxon>
        <taxon>Pseudomonadati</taxon>
        <taxon>Pseudomonadota</taxon>
        <taxon>Betaproteobacteria</taxon>
        <taxon>Burkholderiales</taxon>
        <taxon>Burkholderiaceae</taxon>
        <taxon>Caballeronia</taxon>
    </lineage>
</organism>
<evidence type="ECO:0000313" key="6">
    <source>
        <dbReference type="Proteomes" id="UP000035963"/>
    </source>
</evidence>
<dbReference type="PANTHER" id="PTHR44757">
    <property type="entry name" value="DIGUANYLATE CYCLASE DGCP"/>
    <property type="match status" value="1"/>
</dbReference>
<dbReference type="Pfam" id="PF13426">
    <property type="entry name" value="PAS_9"/>
    <property type="match status" value="1"/>
</dbReference>
<dbReference type="OrthoDB" id="9813903at2"/>
<feature type="transmembrane region" description="Helical" evidence="1">
    <location>
        <begin position="12"/>
        <end position="34"/>
    </location>
</feature>
<dbReference type="SMART" id="SM00052">
    <property type="entry name" value="EAL"/>
    <property type="match status" value="1"/>
</dbReference>
<feature type="domain" description="PAS" evidence="2">
    <location>
        <begin position="243"/>
        <end position="318"/>
    </location>
</feature>
<dbReference type="SUPFAM" id="SSF55073">
    <property type="entry name" value="Nucleotide cyclase"/>
    <property type="match status" value="1"/>
</dbReference>
<dbReference type="Pfam" id="PF00990">
    <property type="entry name" value="GGDEF"/>
    <property type="match status" value="1"/>
</dbReference>
<sequence>MDMPSKGENVQLIRITWPFLVVILVLVSLAIFSIDIMSSVRAYIGGESIWSKGQKDAAFYLNLYAETGYERTYEQYLTAMKGPQNLRTARLALDQKQPDPTTARRALIASGVHPDDVSDVIWTFHMFRHVSYFEKAVDYWTRGDAEVERLERVANELHARVAAGALPMSLVAAYKAQILTINETIAPLSRGFSEVLSSAFRKTASLLLTVDLVAALLLVCLSTVHVRRLIQQRGRVEAALKQSEARAKATLGSIGEAVIATGPSGHIEFINPAAERIAGRPASDCLGRPLAQTFRLLHADSRQPLNPIEEARAGVRHDGEAAEMLLQRRDGAEIRVQAVTSRISASASSTSAAATESGFVVILRNMTREYEYIESLAWQATHDGLTALVNRAEFERRLQHALGTRWSDVASWLPAASALLFLDLDRFKVVNDTCGHAAGDAMLREVALRFEASLQPDDTLARLGGDEFGVLLQGYDTAGIQAVAERLRACLNDFVFDWEAQPFTTSVSVGVVDLRNTEMSVEEAMRLADIACYMAKERGRDRVQLADLGDRELARHASEVSWGRRLKQALEHDHFCLYVQPIVAVGDGVPASTDGQRAELLLRMIDPNVSNDVIVPSLFIPAAERYGLMTAIDRWVIRNALDTLSRARHKRFSEYAINLSGASVGDERFLGFVREQFLRTGVSPGMICFEITETTAIANLASAARFMHELNALGCHFALDDFGAGMSSFGYLKHLPVEYLKIDGSFVTDMVLDPVSREMVAAINEMGHSMKCRTIAEYVESEGILRALHALGVDYAQGYYIGRPMLWTEPAVLPMAKEA</sequence>
<evidence type="ECO:0000259" key="4">
    <source>
        <dbReference type="PROSITE" id="PS50887"/>
    </source>
</evidence>
<dbReference type="Gene3D" id="3.20.20.450">
    <property type="entry name" value="EAL domain"/>
    <property type="match status" value="1"/>
</dbReference>
<feature type="domain" description="GGDEF" evidence="4">
    <location>
        <begin position="415"/>
        <end position="548"/>
    </location>
</feature>
<dbReference type="CDD" id="cd01949">
    <property type="entry name" value="GGDEF"/>
    <property type="match status" value="1"/>
</dbReference>
<evidence type="ECO:0000313" key="5">
    <source>
        <dbReference type="EMBL" id="KLU26639.1"/>
    </source>
</evidence>
<proteinExistence type="predicted"/>
<dbReference type="Gene3D" id="3.30.70.270">
    <property type="match status" value="1"/>
</dbReference>
<dbReference type="InterPro" id="IPR035919">
    <property type="entry name" value="EAL_sf"/>
</dbReference>
<dbReference type="InterPro" id="IPR001633">
    <property type="entry name" value="EAL_dom"/>
</dbReference>
<dbReference type="RefSeq" id="WP_047846016.1">
    <property type="nucleotide sequence ID" value="NZ_AEJF01000062.1"/>
</dbReference>
<keyword evidence="6" id="KW-1185">Reference proteome</keyword>
<comment type="caution">
    <text evidence="5">The sequence shown here is derived from an EMBL/GenBank/DDBJ whole genome shotgun (WGS) entry which is preliminary data.</text>
</comment>
<evidence type="ECO:0000256" key="1">
    <source>
        <dbReference type="SAM" id="Phobius"/>
    </source>
</evidence>
<accession>A0A0J1D1L9</accession>
<feature type="domain" description="EAL" evidence="3">
    <location>
        <begin position="559"/>
        <end position="818"/>
    </location>
</feature>
<dbReference type="CDD" id="cd01948">
    <property type="entry name" value="EAL"/>
    <property type="match status" value="1"/>
</dbReference>
<dbReference type="InterPro" id="IPR000014">
    <property type="entry name" value="PAS"/>
</dbReference>
<dbReference type="PATRIC" id="fig|908627.4.peg.1689"/>
<dbReference type="Gene3D" id="3.30.450.20">
    <property type="entry name" value="PAS domain"/>
    <property type="match status" value="1"/>
</dbReference>
<dbReference type="SMART" id="SM00091">
    <property type="entry name" value="PAS"/>
    <property type="match status" value="1"/>
</dbReference>
<dbReference type="Proteomes" id="UP000035963">
    <property type="component" value="Unassembled WGS sequence"/>
</dbReference>
<evidence type="ECO:0008006" key="7">
    <source>
        <dbReference type="Google" id="ProtNLM"/>
    </source>
</evidence>
<dbReference type="SUPFAM" id="SSF141868">
    <property type="entry name" value="EAL domain-like"/>
    <property type="match status" value="1"/>
</dbReference>
<dbReference type="SUPFAM" id="SSF55785">
    <property type="entry name" value="PYP-like sensor domain (PAS domain)"/>
    <property type="match status" value="1"/>
</dbReference>
<dbReference type="InterPro" id="IPR000160">
    <property type="entry name" value="GGDEF_dom"/>
</dbReference>
<evidence type="ECO:0000259" key="3">
    <source>
        <dbReference type="PROSITE" id="PS50883"/>
    </source>
</evidence>
<feature type="transmembrane region" description="Helical" evidence="1">
    <location>
        <begin position="206"/>
        <end position="226"/>
    </location>
</feature>
<dbReference type="CDD" id="cd00130">
    <property type="entry name" value="PAS"/>
    <property type="match status" value="1"/>
</dbReference>
<dbReference type="PROSITE" id="PS50887">
    <property type="entry name" value="GGDEF"/>
    <property type="match status" value="1"/>
</dbReference>
<protein>
    <recommendedName>
        <fullName evidence="7">Diguanylate cyclase</fullName>
    </recommendedName>
</protein>
<dbReference type="InterPro" id="IPR043128">
    <property type="entry name" value="Rev_trsase/Diguanyl_cyclase"/>
</dbReference>
<dbReference type="InterPro" id="IPR052155">
    <property type="entry name" value="Biofilm_reg_signaling"/>
</dbReference>
<dbReference type="SMART" id="SM00267">
    <property type="entry name" value="GGDEF"/>
    <property type="match status" value="1"/>
</dbReference>
<evidence type="ECO:0000259" key="2">
    <source>
        <dbReference type="PROSITE" id="PS50112"/>
    </source>
</evidence>
<dbReference type="NCBIfam" id="TIGR00254">
    <property type="entry name" value="GGDEF"/>
    <property type="match status" value="1"/>
</dbReference>
<keyword evidence="1" id="KW-0812">Transmembrane</keyword>
<dbReference type="InterPro" id="IPR029787">
    <property type="entry name" value="Nucleotide_cyclase"/>
</dbReference>
<keyword evidence="1" id="KW-0472">Membrane</keyword>
<dbReference type="EMBL" id="AEJF01000062">
    <property type="protein sequence ID" value="KLU26639.1"/>
    <property type="molecule type" value="Genomic_DNA"/>
</dbReference>
<dbReference type="Pfam" id="PF00563">
    <property type="entry name" value="EAL"/>
    <property type="match status" value="1"/>
</dbReference>
<dbReference type="NCBIfam" id="TIGR00229">
    <property type="entry name" value="sensory_box"/>
    <property type="match status" value="1"/>
</dbReference>
<dbReference type="PANTHER" id="PTHR44757:SF4">
    <property type="entry name" value="DIGUANYLATE CYCLASE DGCE-RELATED"/>
    <property type="match status" value="1"/>
</dbReference>
<name>A0A0J1D1L9_9BURK</name>
<dbReference type="PROSITE" id="PS50112">
    <property type="entry name" value="PAS"/>
    <property type="match status" value="1"/>
</dbReference>
<reference evidence="5 6" key="1">
    <citation type="journal article" date="2015" name="Genome Announc.">
        <title>Draft Genome Sequence of Burkholderia sp. Strain PML1(12), an Ectomycorrhizosphere-Inhabiting Bacterium with Effective Mineral-Weathering Ability.</title>
        <authorList>
            <person name="Uroz S."/>
            <person name="Oger P."/>
        </authorList>
    </citation>
    <scope>NUCLEOTIDE SEQUENCE [LARGE SCALE GENOMIC DNA]</scope>
    <source>
        <strain evidence="6">PML1(12)</strain>
    </source>
</reference>
<dbReference type="PROSITE" id="PS50883">
    <property type="entry name" value="EAL"/>
    <property type="match status" value="1"/>
</dbReference>
<dbReference type="InterPro" id="IPR035965">
    <property type="entry name" value="PAS-like_dom_sf"/>
</dbReference>
<gene>
    <name evidence="5" type="ORF">EOS_07640</name>
</gene>
<dbReference type="AlphaFoldDB" id="A0A0J1D1L9"/>
<keyword evidence="1" id="KW-1133">Transmembrane helix</keyword>